<dbReference type="Pfam" id="PF01172">
    <property type="entry name" value="SBDS_N"/>
    <property type="match status" value="1"/>
</dbReference>
<comment type="subunit">
    <text evidence="7">Associates with the 60S ribosomal subunit.</text>
</comment>
<feature type="domain" description="Ribosome maturation protein SDO1/SBDS N-terminal" evidence="9">
    <location>
        <begin position="16"/>
        <end position="103"/>
    </location>
</feature>
<feature type="region of interest" description="Disordered" evidence="8">
    <location>
        <begin position="142"/>
        <end position="193"/>
    </location>
</feature>
<dbReference type="GO" id="GO:0005634">
    <property type="term" value="C:nucleus"/>
    <property type="evidence" value="ECO:0007669"/>
    <property type="project" value="UniProtKB-SubCell"/>
</dbReference>
<keyword evidence="5" id="KW-0690">Ribosome biogenesis</keyword>
<feature type="domain" description="Ribosome maturation protein SDO1/SBDS C-terminal" evidence="11">
    <location>
        <begin position="223"/>
        <end position="315"/>
    </location>
</feature>
<evidence type="ECO:0000259" key="11">
    <source>
        <dbReference type="Pfam" id="PF20268"/>
    </source>
</evidence>
<dbReference type="PANTHER" id="PTHR10927:SF1">
    <property type="entry name" value="RIBOSOME MATURATION PROTEIN SBDS"/>
    <property type="match status" value="1"/>
</dbReference>
<dbReference type="InterPro" id="IPR018978">
    <property type="entry name" value="SDO1/SBDS_central"/>
</dbReference>
<evidence type="ECO:0000256" key="5">
    <source>
        <dbReference type="ARBA" id="ARBA00022517"/>
    </source>
</evidence>
<dbReference type="NCBIfam" id="TIGR00291">
    <property type="entry name" value="RNA_SBDS"/>
    <property type="match status" value="1"/>
</dbReference>
<dbReference type="InterPro" id="IPR046928">
    <property type="entry name" value="SDO1/SBDS_C"/>
</dbReference>
<reference evidence="12" key="1">
    <citation type="journal article" date="2023" name="Mol. Plant Microbe Interact.">
        <title>Elucidating the Obligate Nature and Biological Capacity of an Invasive Fungal Corn Pathogen.</title>
        <authorList>
            <person name="MacCready J.S."/>
            <person name="Roggenkamp E.M."/>
            <person name="Gdanetz K."/>
            <person name="Chilvers M.I."/>
        </authorList>
    </citation>
    <scope>NUCLEOTIDE SEQUENCE</scope>
    <source>
        <strain evidence="12">PM02</strain>
    </source>
</reference>
<dbReference type="Gene3D" id="1.10.10.900">
    <property type="entry name" value="SBDS protein C-terminal domain, subdomain 1"/>
    <property type="match status" value="1"/>
</dbReference>
<dbReference type="InterPro" id="IPR039100">
    <property type="entry name" value="Sdo1/SBDS-like"/>
</dbReference>
<feature type="domain" description="Ribosome maturation protein SDO1/SBDS central" evidence="10">
    <location>
        <begin position="112"/>
        <end position="221"/>
    </location>
</feature>
<dbReference type="GO" id="GO:0005737">
    <property type="term" value="C:cytoplasm"/>
    <property type="evidence" value="ECO:0007669"/>
    <property type="project" value="UniProtKB-SubCell"/>
</dbReference>
<evidence type="ECO:0000256" key="3">
    <source>
        <dbReference type="ARBA" id="ARBA00007433"/>
    </source>
</evidence>
<dbReference type="Pfam" id="PF09377">
    <property type="entry name" value="SBDS_domain_II"/>
    <property type="match status" value="1"/>
</dbReference>
<dbReference type="GO" id="GO:0042256">
    <property type="term" value="P:cytosolic ribosome assembly"/>
    <property type="evidence" value="ECO:0007669"/>
    <property type="project" value="InterPro"/>
</dbReference>
<dbReference type="Gene3D" id="3.30.1250.10">
    <property type="entry name" value="Ribosome maturation protein SBDS, N-terminal domain"/>
    <property type="match status" value="1"/>
</dbReference>
<proteinExistence type="inferred from homology"/>
<dbReference type="InterPro" id="IPR037188">
    <property type="entry name" value="Sdo1/SBDS_central_sf"/>
</dbReference>
<name>A0AAD9I3T8_9PEZI</name>
<protein>
    <submittedName>
        <fullName evidence="12">Uncharacterized protein</fullName>
    </submittedName>
</protein>
<evidence type="ECO:0000259" key="9">
    <source>
        <dbReference type="Pfam" id="PF01172"/>
    </source>
</evidence>
<dbReference type="Pfam" id="PF20268">
    <property type="entry name" value="SBDS_C"/>
    <property type="match status" value="1"/>
</dbReference>
<evidence type="ECO:0000259" key="10">
    <source>
        <dbReference type="Pfam" id="PF09377"/>
    </source>
</evidence>
<comment type="subcellular location">
    <subcellularLocation>
        <location evidence="2">Cytoplasm</location>
    </subcellularLocation>
    <subcellularLocation>
        <location evidence="1">Nucleus</location>
    </subcellularLocation>
</comment>
<evidence type="ECO:0000256" key="1">
    <source>
        <dbReference type="ARBA" id="ARBA00004123"/>
    </source>
</evidence>
<dbReference type="EMBL" id="JAQQPM010000003">
    <property type="protein sequence ID" value="KAK2070119.1"/>
    <property type="molecule type" value="Genomic_DNA"/>
</dbReference>
<dbReference type="SUPFAM" id="SSF89895">
    <property type="entry name" value="FYSH domain"/>
    <property type="match status" value="1"/>
</dbReference>
<evidence type="ECO:0000313" key="12">
    <source>
        <dbReference type="EMBL" id="KAK2070119.1"/>
    </source>
</evidence>
<sequence>MSFQVKQPVSQIKLTNVSIVRLKKGKKRFEIACYKNKVLEWRSGIETDLDAVLQIPNIFLNVSKGQTAPSADLAKAFGRDVSVDDIILEILAKGELQVGEKERAAQMGRVHNEVVGIVASKLVDPRTKRVYTTGMIEKALDMLSSQAHQDRDKDKEGKGGGAPPTPSTGEKGESKPRPAAATVKEKDHTWTGVVTNKSAKSQALEAMKALIAHQPIPVARARMRLRITCPTNVLKQAVKAPKTQQTEADEGEAEQKAPGTVKDKILSYVEQVDSQDVMGSQWEVVGFVEPGAFKGVSDFIGNETKGQGRVEVLEMAVILED</sequence>
<keyword evidence="13" id="KW-1185">Reference proteome</keyword>
<evidence type="ECO:0000313" key="13">
    <source>
        <dbReference type="Proteomes" id="UP001217918"/>
    </source>
</evidence>
<evidence type="ECO:0000256" key="2">
    <source>
        <dbReference type="ARBA" id="ARBA00004496"/>
    </source>
</evidence>
<evidence type="ECO:0000256" key="6">
    <source>
        <dbReference type="ARBA" id="ARBA00023242"/>
    </source>
</evidence>
<evidence type="ECO:0000256" key="4">
    <source>
        <dbReference type="ARBA" id="ARBA00022490"/>
    </source>
</evidence>
<gene>
    <name evidence="12" type="ORF">P8C59_004647</name>
</gene>
<evidence type="ECO:0000256" key="8">
    <source>
        <dbReference type="SAM" id="MobiDB-lite"/>
    </source>
</evidence>
<dbReference type="PANTHER" id="PTHR10927">
    <property type="entry name" value="RIBOSOME MATURATION PROTEIN SBDS"/>
    <property type="match status" value="1"/>
</dbReference>
<dbReference type="Proteomes" id="UP001217918">
    <property type="component" value="Unassembled WGS sequence"/>
</dbReference>
<dbReference type="InterPro" id="IPR002140">
    <property type="entry name" value="Sdo1/SBDS"/>
</dbReference>
<keyword evidence="6" id="KW-0539">Nucleus</keyword>
<dbReference type="AlphaFoldDB" id="A0AAD9I3T8"/>
<evidence type="ECO:0000256" key="7">
    <source>
        <dbReference type="ARBA" id="ARBA00049708"/>
    </source>
</evidence>
<comment type="similarity">
    <text evidence="3">Belongs to the SDO1/SBDS family.</text>
</comment>
<keyword evidence="4" id="KW-0963">Cytoplasm</keyword>
<feature type="region of interest" description="Disordered" evidence="8">
    <location>
        <begin position="238"/>
        <end position="259"/>
    </location>
</feature>
<comment type="caution">
    <text evidence="12">The sequence shown here is derived from an EMBL/GenBank/DDBJ whole genome shotgun (WGS) entry which is preliminary data.</text>
</comment>
<dbReference type="InterPro" id="IPR019783">
    <property type="entry name" value="SDO1/SBDS_N"/>
</dbReference>
<accession>A0AAD9I3T8</accession>
<feature type="compositionally biased region" description="Basic and acidic residues" evidence="8">
    <location>
        <begin position="148"/>
        <end position="158"/>
    </location>
</feature>
<organism evidence="12 13">
    <name type="scientific">Phyllachora maydis</name>
    <dbReference type="NCBI Taxonomy" id="1825666"/>
    <lineage>
        <taxon>Eukaryota</taxon>
        <taxon>Fungi</taxon>
        <taxon>Dikarya</taxon>
        <taxon>Ascomycota</taxon>
        <taxon>Pezizomycotina</taxon>
        <taxon>Sordariomycetes</taxon>
        <taxon>Sordariomycetidae</taxon>
        <taxon>Phyllachorales</taxon>
        <taxon>Phyllachoraceae</taxon>
        <taxon>Phyllachora</taxon>
    </lineage>
</organism>
<dbReference type="Gene3D" id="3.30.70.240">
    <property type="match status" value="1"/>
</dbReference>
<dbReference type="InterPro" id="IPR036786">
    <property type="entry name" value="Ribosome_mat_SBDS_N_sf"/>
</dbReference>
<dbReference type="SUPFAM" id="SSF109728">
    <property type="entry name" value="Hypothetical protein AF0491, middle domain"/>
    <property type="match status" value="1"/>
</dbReference>